<proteinExistence type="inferred from homology"/>
<gene>
    <name evidence="13" type="ORF">MSPICULIGERA_LOCUS21205</name>
</gene>
<dbReference type="GO" id="GO:0007018">
    <property type="term" value="P:microtubule-based movement"/>
    <property type="evidence" value="ECO:0007669"/>
    <property type="project" value="InterPro"/>
</dbReference>
<evidence type="ECO:0000256" key="8">
    <source>
        <dbReference type="PROSITE-ProRule" id="PRU00283"/>
    </source>
</evidence>
<dbReference type="InterPro" id="IPR027417">
    <property type="entry name" value="P-loop_NTPase"/>
</dbReference>
<dbReference type="GO" id="GO:0003777">
    <property type="term" value="F:microtubule motor activity"/>
    <property type="evidence" value="ECO:0007669"/>
    <property type="project" value="InterPro"/>
</dbReference>
<keyword evidence="3 8" id="KW-0547">Nucleotide-binding</keyword>
<comment type="caution">
    <text evidence="13">The sequence shown here is derived from an EMBL/GenBank/DDBJ whole genome shotgun (WGS) entry which is preliminary data.</text>
</comment>
<keyword evidence="2 9" id="KW-0493">Microtubule</keyword>
<dbReference type="GO" id="GO:0008017">
    <property type="term" value="F:microtubule binding"/>
    <property type="evidence" value="ECO:0007669"/>
    <property type="project" value="InterPro"/>
</dbReference>
<organism evidence="13 14">
    <name type="scientific">Mesorhabditis spiculigera</name>
    <dbReference type="NCBI Taxonomy" id="96644"/>
    <lineage>
        <taxon>Eukaryota</taxon>
        <taxon>Metazoa</taxon>
        <taxon>Ecdysozoa</taxon>
        <taxon>Nematoda</taxon>
        <taxon>Chromadorea</taxon>
        <taxon>Rhabditida</taxon>
        <taxon>Rhabditina</taxon>
        <taxon>Rhabditomorpha</taxon>
        <taxon>Rhabditoidea</taxon>
        <taxon>Rhabditidae</taxon>
        <taxon>Mesorhabditinae</taxon>
        <taxon>Mesorhabditis</taxon>
    </lineage>
</organism>
<dbReference type="Proteomes" id="UP001177023">
    <property type="component" value="Unassembled WGS sequence"/>
</dbReference>
<dbReference type="PANTHER" id="PTHR47968">
    <property type="entry name" value="CENTROMERE PROTEIN E"/>
    <property type="match status" value="1"/>
</dbReference>
<feature type="region of interest" description="Disordered" evidence="11">
    <location>
        <begin position="379"/>
        <end position="400"/>
    </location>
</feature>
<evidence type="ECO:0000256" key="1">
    <source>
        <dbReference type="ARBA" id="ARBA00004245"/>
    </source>
</evidence>
<feature type="non-terminal residue" evidence="13">
    <location>
        <position position="1"/>
    </location>
</feature>
<dbReference type="PRINTS" id="PR00380">
    <property type="entry name" value="KINESINHEAVY"/>
</dbReference>
<feature type="region of interest" description="Disordered" evidence="11">
    <location>
        <begin position="638"/>
        <end position="674"/>
    </location>
</feature>
<keyword evidence="5 10" id="KW-0175">Coiled coil</keyword>
<evidence type="ECO:0000256" key="10">
    <source>
        <dbReference type="SAM" id="Coils"/>
    </source>
</evidence>
<keyword evidence="6 8" id="KW-0505">Motor protein</keyword>
<keyword evidence="14" id="KW-1185">Reference proteome</keyword>
<dbReference type="SUPFAM" id="SSF52540">
    <property type="entry name" value="P-loop containing nucleoside triphosphate hydrolases"/>
    <property type="match status" value="1"/>
</dbReference>
<feature type="coiled-coil region" evidence="10">
    <location>
        <begin position="464"/>
        <end position="491"/>
    </location>
</feature>
<dbReference type="GO" id="GO:0005524">
    <property type="term" value="F:ATP binding"/>
    <property type="evidence" value="ECO:0007669"/>
    <property type="project" value="UniProtKB-UniRule"/>
</dbReference>
<evidence type="ECO:0000313" key="14">
    <source>
        <dbReference type="Proteomes" id="UP001177023"/>
    </source>
</evidence>
<protein>
    <recommendedName>
        <fullName evidence="9">Kinesin-like protein</fullName>
    </recommendedName>
</protein>
<evidence type="ECO:0000256" key="3">
    <source>
        <dbReference type="ARBA" id="ARBA00022741"/>
    </source>
</evidence>
<dbReference type="SMART" id="SM00129">
    <property type="entry name" value="KISc"/>
    <property type="match status" value="1"/>
</dbReference>
<evidence type="ECO:0000256" key="6">
    <source>
        <dbReference type="ARBA" id="ARBA00023175"/>
    </source>
</evidence>
<evidence type="ECO:0000256" key="11">
    <source>
        <dbReference type="SAM" id="MobiDB-lite"/>
    </source>
</evidence>
<reference evidence="13" key="1">
    <citation type="submission" date="2023-06" db="EMBL/GenBank/DDBJ databases">
        <authorList>
            <person name="Delattre M."/>
        </authorList>
    </citation>
    <scope>NUCLEOTIDE SEQUENCE</scope>
    <source>
        <strain evidence="13">AF72</strain>
    </source>
</reference>
<dbReference type="InterPro" id="IPR027640">
    <property type="entry name" value="Kinesin-like_fam"/>
</dbReference>
<evidence type="ECO:0000256" key="7">
    <source>
        <dbReference type="ARBA" id="ARBA00023212"/>
    </source>
</evidence>
<name>A0AA36DB76_9BILA</name>
<dbReference type="Gene3D" id="3.40.850.10">
    <property type="entry name" value="Kinesin motor domain"/>
    <property type="match status" value="1"/>
</dbReference>
<feature type="compositionally biased region" description="Low complexity" evidence="11">
    <location>
        <begin position="641"/>
        <end position="668"/>
    </location>
</feature>
<evidence type="ECO:0000256" key="2">
    <source>
        <dbReference type="ARBA" id="ARBA00022701"/>
    </source>
</evidence>
<dbReference type="AlphaFoldDB" id="A0AA36DB76"/>
<evidence type="ECO:0000256" key="4">
    <source>
        <dbReference type="ARBA" id="ARBA00022840"/>
    </source>
</evidence>
<dbReference type="InterPro" id="IPR036961">
    <property type="entry name" value="Kinesin_motor_dom_sf"/>
</dbReference>
<dbReference type="Pfam" id="PF00225">
    <property type="entry name" value="Kinesin"/>
    <property type="match status" value="1"/>
</dbReference>
<comment type="similarity">
    <text evidence="8 9">Belongs to the TRAFAC class myosin-kinesin ATPase superfamily. Kinesin family.</text>
</comment>
<dbReference type="PROSITE" id="PS50067">
    <property type="entry name" value="KINESIN_MOTOR_2"/>
    <property type="match status" value="1"/>
</dbReference>
<dbReference type="InterPro" id="IPR001752">
    <property type="entry name" value="Kinesin_motor_dom"/>
</dbReference>
<dbReference type="PROSITE" id="PS00411">
    <property type="entry name" value="KINESIN_MOTOR_1"/>
    <property type="match status" value="1"/>
</dbReference>
<keyword evidence="7" id="KW-0206">Cytoskeleton</keyword>
<evidence type="ECO:0000256" key="9">
    <source>
        <dbReference type="RuleBase" id="RU000394"/>
    </source>
</evidence>
<dbReference type="InterPro" id="IPR019821">
    <property type="entry name" value="Kinesin_motor_CS"/>
</dbReference>
<feature type="domain" description="Kinesin motor" evidence="12">
    <location>
        <begin position="1"/>
        <end position="314"/>
    </location>
</feature>
<feature type="binding site" evidence="8">
    <location>
        <begin position="84"/>
        <end position="91"/>
    </location>
    <ligand>
        <name>ATP</name>
        <dbReference type="ChEBI" id="CHEBI:30616"/>
    </ligand>
</feature>
<keyword evidence="7" id="KW-0963">Cytoplasm</keyword>
<evidence type="ECO:0000259" key="12">
    <source>
        <dbReference type="PROSITE" id="PS50067"/>
    </source>
</evidence>
<accession>A0AA36DB76</accession>
<sequence length="674" mass="75719">MNEKEKERKHFQCVFPVDKQRILLVDPEKYENNILRQNRQHERQFSFDAAFGPNSSQEDVHAATTGPLVDSVVDGYNATVFAYGATGAGKTYTMIGTKERPGLMTLLTKSLYEKINLNECEVLLSYLEVYNEVIRDLLNPASGILELMEDEKGNVRVPGLATVKAPNVNRIMQILQEGNQRRTQEATDANKTSSRSHALLQVSLVKNGSQHGKLFLIDLAGSERAAHTNNRGQRLKEGAAINRSLLALGNVINSLSSNNKPKYVNYRDSKLTRLLKDSLGGNARTCMIAHVTSASGHYEETYNTLVYASRAKNISNRITRNRPHSADQAYNDAKSRIEKELDQRMTHAISSNQIAQMDTGKTTIRWNTNVNPNRITYQNANLSSRRPSENKNTPRQPQFSSLFGQLKDQYLTLSDKQNKLRERLLKANQEAYDVEMSRTSKLAILAAWEKAKEGNAKPTTIDSIDRLQKDVEDLEARLNGLTDNRRKIERALRKGNDTAKSIESRMRALAATPEQREMIELAVKMARIEAEKVSVESDLALQNILIKRTDCSMTKLQKYESVADKLIEGDLNEKDREQLEHEYRIVKNQFHYTLVPLKNVQPPASWNSQLLLPKIPAATTDDLGKTFVVSKKKRGSIQLPSISSHNDSSGVDSNSDSMSETTPSSPSSVHLPKI</sequence>
<dbReference type="GO" id="GO:0005874">
    <property type="term" value="C:microtubule"/>
    <property type="evidence" value="ECO:0007669"/>
    <property type="project" value="UniProtKB-KW"/>
</dbReference>
<comment type="subcellular location">
    <subcellularLocation>
        <location evidence="1">Cytoplasm</location>
        <location evidence="1">Cytoskeleton</location>
    </subcellularLocation>
</comment>
<evidence type="ECO:0000256" key="5">
    <source>
        <dbReference type="ARBA" id="ARBA00023054"/>
    </source>
</evidence>
<dbReference type="EMBL" id="CATQJA010002665">
    <property type="protein sequence ID" value="CAJ0583093.1"/>
    <property type="molecule type" value="Genomic_DNA"/>
</dbReference>
<evidence type="ECO:0000313" key="13">
    <source>
        <dbReference type="EMBL" id="CAJ0583093.1"/>
    </source>
</evidence>
<keyword evidence="4 8" id="KW-0067">ATP-binding</keyword>
<dbReference type="PANTHER" id="PTHR47968:SF13">
    <property type="entry name" value="KINESIN-LIKE PROTEIN KIF19 ISOFORM X1"/>
    <property type="match status" value="1"/>
</dbReference>